<comment type="caution">
    <text evidence="2">The sequence shown here is derived from an EMBL/GenBank/DDBJ whole genome shotgun (WGS) entry which is preliminary data.</text>
</comment>
<feature type="transmembrane region" description="Helical" evidence="1">
    <location>
        <begin position="56"/>
        <end position="77"/>
    </location>
</feature>
<accession>A0ABQ8JHD2</accession>
<name>A0ABQ8JHD2_DERPT</name>
<keyword evidence="3" id="KW-1185">Reference proteome</keyword>
<dbReference type="Proteomes" id="UP000887458">
    <property type="component" value="Unassembled WGS sequence"/>
</dbReference>
<reference evidence="2 3" key="2">
    <citation type="journal article" date="2022" name="Mol. Biol. Evol.">
        <title>Comparative Genomics Reveals Insights into the Divergent Evolution of Astigmatic Mites and Household Pest Adaptations.</title>
        <authorList>
            <person name="Xiong Q."/>
            <person name="Wan A.T."/>
            <person name="Liu X."/>
            <person name="Fung C.S."/>
            <person name="Xiao X."/>
            <person name="Malainual N."/>
            <person name="Hou J."/>
            <person name="Wang L."/>
            <person name="Wang M."/>
            <person name="Yang K.Y."/>
            <person name="Cui Y."/>
            <person name="Leung E.L."/>
            <person name="Nong W."/>
            <person name="Shin S.K."/>
            <person name="Au S.W."/>
            <person name="Jeong K.Y."/>
            <person name="Chew F.T."/>
            <person name="Hui J.H."/>
            <person name="Leung T.F."/>
            <person name="Tungtrongchitr A."/>
            <person name="Zhong N."/>
            <person name="Liu Z."/>
            <person name="Tsui S.K."/>
        </authorList>
    </citation>
    <scope>NUCLEOTIDE SEQUENCE [LARGE SCALE GENOMIC DNA]</scope>
    <source>
        <strain evidence="2">Derp</strain>
    </source>
</reference>
<organism evidence="2 3">
    <name type="scientific">Dermatophagoides pteronyssinus</name>
    <name type="common">European house dust mite</name>
    <dbReference type="NCBI Taxonomy" id="6956"/>
    <lineage>
        <taxon>Eukaryota</taxon>
        <taxon>Metazoa</taxon>
        <taxon>Ecdysozoa</taxon>
        <taxon>Arthropoda</taxon>
        <taxon>Chelicerata</taxon>
        <taxon>Arachnida</taxon>
        <taxon>Acari</taxon>
        <taxon>Acariformes</taxon>
        <taxon>Sarcoptiformes</taxon>
        <taxon>Astigmata</taxon>
        <taxon>Psoroptidia</taxon>
        <taxon>Analgoidea</taxon>
        <taxon>Pyroglyphidae</taxon>
        <taxon>Dermatophagoidinae</taxon>
        <taxon>Dermatophagoides</taxon>
    </lineage>
</organism>
<keyword evidence="1" id="KW-1133">Transmembrane helix</keyword>
<protein>
    <submittedName>
        <fullName evidence="2">Uncharacterized protein</fullName>
    </submittedName>
</protein>
<evidence type="ECO:0000313" key="3">
    <source>
        <dbReference type="Proteomes" id="UP000887458"/>
    </source>
</evidence>
<keyword evidence="1" id="KW-0812">Transmembrane</keyword>
<dbReference type="EMBL" id="NJHN03000037">
    <property type="protein sequence ID" value="KAH9422004.1"/>
    <property type="molecule type" value="Genomic_DNA"/>
</dbReference>
<keyword evidence="1" id="KW-0472">Membrane</keyword>
<sequence>MQRQFSNRGRSKSKKKAKPIFRQFQKEMATYINDEQPTHKKENVSKKINLDDDDGYFILVLEYLGLKSTLILSLFQFNF</sequence>
<reference evidence="2 3" key="1">
    <citation type="journal article" date="2018" name="J. Allergy Clin. Immunol.">
        <title>High-quality assembly of Dermatophagoides pteronyssinus genome and transcriptome reveals a wide range of novel allergens.</title>
        <authorList>
            <person name="Liu X.Y."/>
            <person name="Yang K.Y."/>
            <person name="Wang M.Q."/>
            <person name="Kwok J.S."/>
            <person name="Zeng X."/>
            <person name="Yang Z."/>
            <person name="Xiao X.J."/>
            <person name="Lau C.P."/>
            <person name="Li Y."/>
            <person name="Huang Z.M."/>
            <person name="Ba J.G."/>
            <person name="Yim A.K."/>
            <person name="Ouyang C.Y."/>
            <person name="Ngai S.M."/>
            <person name="Chan T.F."/>
            <person name="Leung E.L."/>
            <person name="Liu L."/>
            <person name="Liu Z.G."/>
            <person name="Tsui S.K."/>
        </authorList>
    </citation>
    <scope>NUCLEOTIDE SEQUENCE [LARGE SCALE GENOMIC DNA]</scope>
    <source>
        <strain evidence="2">Derp</strain>
    </source>
</reference>
<gene>
    <name evidence="2" type="ORF">DERP_002294</name>
</gene>
<evidence type="ECO:0000313" key="2">
    <source>
        <dbReference type="EMBL" id="KAH9422004.1"/>
    </source>
</evidence>
<evidence type="ECO:0000256" key="1">
    <source>
        <dbReference type="SAM" id="Phobius"/>
    </source>
</evidence>
<proteinExistence type="predicted"/>